<keyword evidence="3" id="KW-0472">Membrane</keyword>
<keyword evidence="1" id="KW-1003">Cell membrane</keyword>
<dbReference type="PROSITE" id="PS51257">
    <property type="entry name" value="PROKAR_LIPOPROTEIN"/>
    <property type="match status" value="1"/>
</dbReference>
<evidence type="ECO:0000256" key="1">
    <source>
        <dbReference type="ARBA" id="ARBA00022475"/>
    </source>
</evidence>
<feature type="signal peptide" evidence="7">
    <location>
        <begin position="1"/>
        <end position="20"/>
    </location>
</feature>
<evidence type="ECO:0000256" key="6">
    <source>
        <dbReference type="SAM" id="MobiDB-lite"/>
    </source>
</evidence>
<proteinExistence type="predicted"/>
<feature type="chain" id="PRO_5038448405" evidence="7">
    <location>
        <begin position="21"/>
        <end position="476"/>
    </location>
</feature>
<evidence type="ECO:0000256" key="2">
    <source>
        <dbReference type="ARBA" id="ARBA00022729"/>
    </source>
</evidence>
<dbReference type="PANTHER" id="PTHR43649">
    <property type="entry name" value="ARABINOSE-BINDING PROTEIN-RELATED"/>
    <property type="match status" value="1"/>
</dbReference>
<sequence>MFMKKKLAVLLTVTLLAACAAGCGSTAEEKKETNTTAAQESVSEASTDEGDKTKVAESDVELTFSAWAGATEKAVLEEALAGFTDATGIKVKGIFIPDDYETKISTMIASGTAPDVGYLVAPTAHDWYADGQIMDLTPLMEEDSSFKKEDLLDAAYSYYDDEAIDALLLSLQTYAVFYNKDLFEKAGVPEPSADKVWTWDEFVETAKKLTFDSNGNSALDADFDAGNIQQYGVYINPKGPTIVEPLLVRNTSVGYTDKDGTEYGLKNPEAVDFLQKLANLINVEHASPSTTTAQGLPSADLSLQTGKYAMVVDSQYMLSNFAKLESLNLGLAPLPSNGNNTILTSSGCKVIFSQTKYPEEAWELMKWLSDPAESLELYSSGLWMPIKSDWYTDESKVEQWAGEGKSHPSGYKEVFLNPVWENSELSSEHRMKHYNQINDIVFPALDKVWTGEQTVQDALDKVMPEVDKIFDGVFGQ</sequence>
<dbReference type="InterPro" id="IPR050490">
    <property type="entry name" value="Bact_solute-bd_prot1"/>
</dbReference>
<dbReference type="PATRIC" id="fig|1432052.4.peg.6399"/>
<keyword evidence="2 7" id="KW-0732">Signal</keyword>
<reference evidence="8 9" key="1">
    <citation type="submission" date="2016-07" db="EMBL/GenBank/DDBJ databases">
        <title>Characterization of isolates of Eisenbergiella tayi derived from blood cultures, using whole genome sequencing.</title>
        <authorList>
            <person name="Burdz T."/>
            <person name="Wiebe D."/>
            <person name="Huynh C."/>
            <person name="Bernard K."/>
        </authorList>
    </citation>
    <scope>NUCLEOTIDE SEQUENCE [LARGE SCALE GENOMIC DNA]</scope>
    <source>
        <strain evidence="8 9">NML 110608</strain>
    </source>
</reference>
<dbReference type="AlphaFoldDB" id="A0A1E2ZZ55"/>
<keyword evidence="5" id="KW-0449">Lipoprotein</keyword>
<feature type="region of interest" description="Disordered" evidence="6">
    <location>
        <begin position="28"/>
        <end position="54"/>
    </location>
</feature>
<dbReference type="EMBL" id="MCGH01000005">
    <property type="protein sequence ID" value="ODM01782.1"/>
    <property type="molecule type" value="Genomic_DNA"/>
</dbReference>
<dbReference type="Gene3D" id="3.40.190.10">
    <property type="entry name" value="Periplasmic binding protein-like II"/>
    <property type="match status" value="1"/>
</dbReference>
<evidence type="ECO:0000256" key="5">
    <source>
        <dbReference type="ARBA" id="ARBA00023288"/>
    </source>
</evidence>
<evidence type="ECO:0000313" key="8">
    <source>
        <dbReference type="EMBL" id="ODM01782.1"/>
    </source>
</evidence>
<dbReference type="PANTHER" id="PTHR43649:SF33">
    <property type="entry name" value="POLYGALACTURONAN_RHAMNOGALACTURONAN-BINDING PROTEIN YTCQ"/>
    <property type="match status" value="1"/>
</dbReference>
<keyword evidence="4" id="KW-0564">Palmitate</keyword>
<accession>A0A1E2ZZ55</accession>
<evidence type="ECO:0000313" key="9">
    <source>
        <dbReference type="Proteomes" id="UP000094067"/>
    </source>
</evidence>
<evidence type="ECO:0000256" key="4">
    <source>
        <dbReference type="ARBA" id="ARBA00023139"/>
    </source>
</evidence>
<gene>
    <name evidence="8" type="primary">yesO_9</name>
    <name evidence="8" type="ORF">BEI61_05774</name>
</gene>
<evidence type="ECO:0000256" key="7">
    <source>
        <dbReference type="SAM" id="SignalP"/>
    </source>
</evidence>
<dbReference type="InterPro" id="IPR006059">
    <property type="entry name" value="SBP"/>
</dbReference>
<dbReference type="CDD" id="cd13585">
    <property type="entry name" value="PBP2_TMBP_like"/>
    <property type="match status" value="1"/>
</dbReference>
<dbReference type="SUPFAM" id="SSF53850">
    <property type="entry name" value="Periplasmic binding protein-like II"/>
    <property type="match status" value="1"/>
</dbReference>
<comment type="caution">
    <text evidence="8">The sequence shown here is derived from an EMBL/GenBank/DDBJ whole genome shotgun (WGS) entry which is preliminary data.</text>
</comment>
<name>A0A1E2ZZ55_9FIRM</name>
<dbReference type="Proteomes" id="UP000094067">
    <property type="component" value="Unassembled WGS sequence"/>
</dbReference>
<organism evidence="8 9">
    <name type="scientific">Eisenbergiella tayi</name>
    <dbReference type="NCBI Taxonomy" id="1432052"/>
    <lineage>
        <taxon>Bacteria</taxon>
        <taxon>Bacillati</taxon>
        <taxon>Bacillota</taxon>
        <taxon>Clostridia</taxon>
        <taxon>Lachnospirales</taxon>
        <taxon>Lachnospiraceae</taxon>
        <taxon>Eisenbergiella</taxon>
    </lineage>
</organism>
<evidence type="ECO:0000256" key="3">
    <source>
        <dbReference type="ARBA" id="ARBA00023136"/>
    </source>
</evidence>
<protein>
    <submittedName>
        <fullName evidence="8">Putative ABC transporter substrate-binding protein YesO</fullName>
    </submittedName>
</protein>
<dbReference type="Pfam" id="PF01547">
    <property type="entry name" value="SBP_bac_1"/>
    <property type="match status" value="1"/>
</dbReference>